<reference evidence="2 3" key="1">
    <citation type="journal article" date="2016" name="Nat. Commun.">
        <title>Thousands of microbial genomes shed light on interconnected biogeochemical processes in an aquifer system.</title>
        <authorList>
            <person name="Anantharaman K."/>
            <person name="Brown C.T."/>
            <person name="Hug L.A."/>
            <person name="Sharon I."/>
            <person name="Castelle C.J."/>
            <person name="Probst A.J."/>
            <person name="Thomas B.C."/>
            <person name="Singh A."/>
            <person name="Wilkins M.J."/>
            <person name="Karaoz U."/>
            <person name="Brodie E.L."/>
            <person name="Williams K.H."/>
            <person name="Hubbard S.S."/>
            <person name="Banfield J.F."/>
        </authorList>
    </citation>
    <scope>NUCLEOTIDE SEQUENCE [LARGE SCALE GENOMIC DNA]</scope>
</reference>
<proteinExistence type="predicted"/>
<evidence type="ECO:0000313" key="2">
    <source>
        <dbReference type="EMBL" id="OGG41700.1"/>
    </source>
</evidence>
<dbReference type="Proteomes" id="UP000176996">
    <property type="component" value="Unassembled WGS sequence"/>
</dbReference>
<evidence type="ECO:0000259" key="1">
    <source>
        <dbReference type="Pfam" id="PF01966"/>
    </source>
</evidence>
<dbReference type="InterPro" id="IPR003607">
    <property type="entry name" value="HD/PDEase_dom"/>
</dbReference>
<comment type="caution">
    <text evidence="2">The sequence shown here is derived from an EMBL/GenBank/DDBJ whole genome shotgun (WGS) entry which is preliminary data.</text>
</comment>
<dbReference type="Gene3D" id="1.10.3210.10">
    <property type="entry name" value="Hypothetical protein af1432"/>
    <property type="match status" value="1"/>
</dbReference>
<feature type="domain" description="HD" evidence="1">
    <location>
        <begin position="27"/>
        <end position="142"/>
    </location>
</feature>
<dbReference type="CDD" id="cd00077">
    <property type="entry name" value="HDc"/>
    <property type="match status" value="1"/>
</dbReference>
<gene>
    <name evidence="2" type="ORF">A3A21_03780</name>
</gene>
<evidence type="ECO:0000313" key="3">
    <source>
        <dbReference type="Proteomes" id="UP000176996"/>
    </source>
</evidence>
<dbReference type="InterPro" id="IPR006674">
    <property type="entry name" value="HD_domain"/>
</dbReference>
<dbReference type="EMBL" id="MFKK01000010">
    <property type="protein sequence ID" value="OGG41700.1"/>
    <property type="molecule type" value="Genomic_DNA"/>
</dbReference>
<organism evidence="2 3">
    <name type="scientific">Candidatus Jorgensenbacteria bacterium RIFCSPLOWO2_01_FULL_45_25b</name>
    <dbReference type="NCBI Taxonomy" id="1798471"/>
    <lineage>
        <taxon>Bacteria</taxon>
        <taxon>Candidatus Joergenseniibacteriota</taxon>
    </lineage>
</organism>
<dbReference type="SUPFAM" id="SSF109604">
    <property type="entry name" value="HD-domain/PDEase-like"/>
    <property type="match status" value="1"/>
</dbReference>
<dbReference type="AlphaFoldDB" id="A0A1F6BXQ5"/>
<sequence>MQLVDYFKIIQKYFPVDSIAYSIYVPHVVLVTAKALEIARRLGLSEEQMRFIEEAGMLHDVGICRVNNPKLSCFGELPYICHIVEGKKILEAEGLLKHARVAESHTGVGIFKSDILVNKFLIPLKDYIPETLEEKIISWADIFFKKTPPKLWREQTMEEAREEIGQYGEDRLRIFDEWRDLFGE</sequence>
<accession>A0A1F6BXQ5</accession>
<name>A0A1F6BXQ5_9BACT</name>
<dbReference type="Pfam" id="PF01966">
    <property type="entry name" value="HD"/>
    <property type="match status" value="1"/>
</dbReference>
<dbReference type="STRING" id="1798471.A3A21_03780"/>
<protein>
    <recommendedName>
        <fullName evidence="1">HD domain-containing protein</fullName>
    </recommendedName>
</protein>